<keyword evidence="5" id="KW-1133">Transmembrane helix</keyword>
<evidence type="ECO:0000256" key="3">
    <source>
        <dbReference type="ARBA" id="ARBA00022833"/>
    </source>
</evidence>
<dbReference type="Gene3D" id="6.10.140.2220">
    <property type="match status" value="1"/>
</dbReference>
<dbReference type="InterPro" id="IPR002893">
    <property type="entry name" value="Znf_MYND"/>
</dbReference>
<keyword evidence="1" id="KW-0479">Metal-binding</keyword>
<keyword evidence="8" id="KW-1185">Reference proteome</keyword>
<dbReference type="AlphaFoldDB" id="A0AAW0EJZ7"/>
<evidence type="ECO:0000256" key="4">
    <source>
        <dbReference type="PROSITE-ProRule" id="PRU00134"/>
    </source>
</evidence>
<evidence type="ECO:0000313" key="7">
    <source>
        <dbReference type="EMBL" id="KAK7064918.1"/>
    </source>
</evidence>
<keyword evidence="3" id="KW-0862">Zinc</keyword>
<name>A0AAW0EJZ7_9AGAR</name>
<reference evidence="7 8" key="1">
    <citation type="journal article" date="2024" name="J Genomics">
        <title>Draft genome sequencing and assembly of Favolaschia claudopus CIRM-BRFM 2984 isolated from oak limbs.</title>
        <authorList>
            <person name="Navarro D."/>
            <person name="Drula E."/>
            <person name="Chaduli D."/>
            <person name="Cazenave R."/>
            <person name="Ahrendt S."/>
            <person name="Wang J."/>
            <person name="Lipzen A."/>
            <person name="Daum C."/>
            <person name="Barry K."/>
            <person name="Grigoriev I.V."/>
            <person name="Favel A."/>
            <person name="Rosso M.N."/>
            <person name="Martin F."/>
        </authorList>
    </citation>
    <scope>NUCLEOTIDE SEQUENCE [LARGE SCALE GENOMIC DNA]</scope>
    <source>
        <strain evidence="7 8">CIRM-BRFM 2984</strain>
    </source>
</reference>
<dbReference type="Proteomes" id="UP001362999">
    <property type="component" value="Unassembled WGS sequence"/>
</dbReference>
<evidence type="ECO:0000256" key="1">
    <source>
        <dbReference type="ARBA" id="ARBA00022723"/>
    </source>
</evidence>
<evidence type="ECO:0000259" key="6">
    <source>
        <dbReference type="PROSITE" id="PS50865"/>
    </source>
</evidence>
<evidence type="ECO:0000256" key="2">
    <source>
        <dbReference type="ARBA" id="ARBA00022771"/>
    </source>
</evidence>
<gene>
    <name evidence="7" type="ORF">R3P38DRAFT_2827041</name>
</gene>
<keyword evidence="2 4" id="KW-0863">Zinc-finger</keyword>
<evidence type="ECO:0000256" key="5">
    <source>
        <dbReference type="SAM" id="Phobius"/>
    </source>
</evidence>
<comment type="caution">
    <text evidence="7">The sequence shown here is derived from an EMBL/GenBank/DDBJ whole genome shotgun (WGS) entry which is preliminary data.</text>
</comment>
<keyword evidence="5" id="KW-0472">Membrane</keyword>
<organism evidence="7 8">
    <name type="scientific">Favolaschia claudopus</name>
    <dbReference type="NCBI Taxonomy" id="2862362"/>
    <lineage>
        <taxon>Eukaryota</taxon>
        <taxon>Fungi</taxon>
        <taxon>Dikarya</taxon>
        <taxon>Basidiomycota</taxon>
        <taxon>Agaricomycotina</taxon>
        <taxon>Agaricomycetes</taxon>
        <taxon>Agaricomycetidae</taxon>
        <taxon>Agaricales</taxon>
        <taxon>Marasmiineae</taxon>
        <taxon>Mycenaceae</taxon>
        <taxon>Favolaschia</taxon>
    </lineage>
</organism>
<dbReference type="PROSITE" id="PS50865">
    <property type="entry name" value="ZF_MYND_2"/>
    <property type="match status" value="1"/>
</dbReference>
<proteinExistence type="predicted"/>
<feature type="transmembrane region" description="Helical" evidence="5">
    <location>
        <begin position="206"/>
        <end position="224"/>
    </location>
</feature>
<keyword evidence="5" id="KW-0812">Transmembrane</keyword>
<dbReference type="SUPFAM" id="SSF144232">
    <property type="entry name" value="HIT/MYND zinc finger-like"/>
    <property type="match status" value="1"/>
</dbReference>
<protein>
    <submittedName>
        <fullName evidence="7">MYND-type domain-containing protein</fullName>
    </submittedName>
</protein>
<sequence length="227" mass="25012">MTFLEIRAFIYGFENRHCEVLLRKEVPQQATDNLTLLDGWAQKTVMTAPGKPAREMWIDPRPSLNISEPLVVLHIHHVCEAGGGPCHTEVQNRARELALKAGGALPAPSMPLPKPSDAQIPLASSCAKCEEEKTGAPGFPISRCSRCKLIRQLSIKCQTEDWPRHGKICKMIKEVNWGNEEQAPATNPESHSETSSRTAGTSRLELIQTIIAAFICLAAAIYYMRAG</sequence>
<evidence type="ECO:0000313" key="8">
    <source>
        <dbReference type="Proteomes" id="UP001362999"/>
    </source>
</evidence>
<dbReference type="Pfam" id="PF01753">
    <property type="entry name" value="zf-MYND"/>
    <property type="match status" value="1"/>
</dbReference>
<accession>A0AAW0EJZ7</accession>
<feature type="domain" description="MYND-type" evidence="6">
    <location>
        <begin position="126"/>
        <end position="169"/>
    </location>
</feature>
<dbReference type="EMBL" id="JAWWNJ010000001">
    <property type="protein sequence ID" value="KAK7064918.1"/>
    <property type="molecule type" value="Genomic_DNA"/>
</dbReference>
<dbReference type="GO" id="GO:0008270">
    <property type="term" value="F:zinc ion binding"/>
    <property type="evidence" value="ECO:0007669"/>
    <property type="project" value="UniProtKB-KW"/>
</dbReference>